<keyword evidence="1" id="KW-0812">Transmembrane</keyword>
<evidence type="ECO:0000313" key="3">
    <source>
        <dbReference type="Proteomes" id="UP000272942"/>
    </source>
</evidence>
<dbReference type="WBParaSite" id="ECPE_0001728501-mRNA-1">
    <property type="protein sequence ID" value="ECPE_0001728501-mRNA-1"/>
    <property type="gene ID" value="ECPE_0001728501"/>
</dbReference>
<accession>A0A183BDF5</accession>
<keyword evidence="3" id="KW-1185">Reference proteome</keyword>
<keyword evidence="1" id="KW-0472">Membrane</keyword>
<evidence type="ECO:0000256" key="1">
    <source>
        <dbReference type="SAM" id="Phobius"/>
    </source>
</evidence>
<proteinExistence type="predicted"/>
<reference evidence="2 3" key="2">
    <citation type="submission" date="2018-11" db="EMBL/GenBank/DDBJ databases">
        <authorList>
            <consortium name="Pathogen Informatics"/>
        </authorList>
    </citation>
    <scope>NUCLEOTIDE SEQUENCE [LARGE SCALE GENOMIC DNA]</scope>
    <source>
        <strain evidence="2 3">Egypt</strain>
    </source>
</reference>
<reference evidence="4" key="1">
    <citation type="submission" date="2016-06" db="UniProtKB">
        <authorList>
            <consortium name="WormBaseParasite"/>
        </authorList>
    </citation>
    <scope>IDENTIFICATION</scope>
</reference>
<dbReference type="AlphaFoldDB" id="A0A183BDF5"/>
<dbReference type="OrthoDB" id="6237556at2759"/>
<keyword evidence="1" id="KW-1133">Transmembrane helix</keyword>
<name>A0A183BDF5_9TREM</name>
<evidence type="ECO:0000313" key="2">
    <source>
        <dbReference type="EMBL" id="VDP94529.1"/>
    </source>
</evidence>
<protein>
    <submittedName>
        <fullName evidence="2 4">Uncharacterized protein</fullName>
    </submittedName>
</protein>
<sequence length="186" mass="20571">MRVLRSEEQQPMYVSVREPWSTDFLQRPQSSSGFASTTSSVPFVTNNSDLAAASIFNPLPPVTEEVSSPGVYELPGTPPNRFSFIIADVDEEEEATQETAMRRTDENEEFQDTYDLRQLSSSTCCGDGLLSWIHNFYCLPTSSSGRSTRILSLKPRRIARLPPVLPATFLLVACFSIASGKHSATV</sequence>
<evidence type="ECO:0000313" key="4">
    <source>
        <dbReference type="WBParaSite" id="ECPE_0001728501-mRNA-1"/>
    </source>
</evidence>
<gene>
    <name evidence="2" type="ORF">ECPE_LOCUS17240</name>
</gene>
<feature type="transmembrane region" description="Helical" evidence="1">
    <location>
        <begin position="158"/>
        <end position="178"/>
    </location>
</feature>
<dbReference type="Proteomes" id="UP000272942">
    <property type="component" value="Unassembled WGS sequence"/>
</dbReference>
<organism evidence="4">
    <name type="scientific">Echinostoma caproni</name>
    <dbReference type="NCBI Taxonomy" id="27848"/>
    <lineage>
        <taxon>Eukaryota</taxon>
        <taxon>Metazoa</taxon>
        <taxon>Spiralia</taxon>
        <taxon>Lophotrochozoa</taxon>
        <taxon>Platyhelminthes</taxon>
        <taxon>Trematoda</taxon>
        <taxon>Digenea</taxon>
        <taxon>Plagiorchiida</taxon>
        <taxon>Echinostomata</taxon>
        <taxon>Echinostomatoidea</taxon>
        <taxon>Echinostomatidae</taxon>
        <taxon>Echinostoma</taxon>
    </lineage>
</organism>
<dbReference type="EMBL" id="UZAN01068215">
    <property type="protein sequence ID" value="VDP94529.1"/>
    <property type="molecule type" value="Genomic_DNA"/>
</dbReference>